<proteinExistence type="predicted"/>
<feature type="domain" description="DUF4124" evidence="2">
    <location>
        <begin position="23"/>
        <end position="77"/>
    </location>
</feature>
<evidence type="ECO:0000313" key="4">
    <source>
        <dbReference type="Proteomes" id="UP000523196"/>
    </source>
</evidence>
<evidence type="ECO:0000256" key="1">
    <source>
        <dbReference type="SAM" id="MobiDB-lite"/>
    </source>
</evidence>
<gene>
    <name evidence="3" type="ORF">H4F98_00535</name>
</gene>
<accession>A0A7W3Y4L6</accession>
<name>A0A7W3Y4L6_9GAMM</name>
<dbReference type="RefSeq" id="WP_182684719.1">
    <property type="nucleotide sequence ID" value="NZ_JACHTF010000001.1"/>
</dbReference>
<evidence type="ECO:0000313" key="3">
    <source>
        <dbReference type="EMBL" id="MBB1059054.1"/>
    </source>
</evidence>
<evidence type="ECO:0000259" key="2">
    <source>
        <dbReference type="Pfam" id="PF13511"/>
    </source>
</evidence>
<comment type="caution">
    <text evidence="3">The sequence shown here is derived from an EMBL/GenBank/DDBJ whole genome shotgun (WGS) entry which is preliminary data.</text>
</comment>
<feature type="compositionally biased region" description="Basic and acidic residues" evidence="1">
    <location>
        <begin position="103"/>
        <end position="122"/>
    </location>
</feature>
<sequence length="138" mass="14496">MSCQPLPRTPGTLPHRRGLLLLALLVVSLPGMAGEVYQWKDANGVTHYSDSPPAGDNYKNRNIHTPDPEVENQASAAAPAVNAQCAAARSNLDQLDSGTPVGIDKDGDGKADGTLSDEERAAQKQLAEAAIQVHCQAS</sequence>
<feature type="region of interest" description="Disordered" evidence="1">
    <location>
        <begin position="91"/>
        <end position="123"/>
    </location>
</feature>
<dbReference type="InterPro" id="IPR025392">
    <property type="entry name" value="DUF4124"/>
</dbReference>
<dbReference type="Proteomes" id="UP000523196">
    <property type="component" value="Unassembled WGS sequence"/>
</dbReference>
<dbReference type="AlphaFoldDB" id="A0A7W3Y4L6"/>
<reference evidence="3 4" key="1">
    <citation type="submission" date="2020-08" db="EMBL/GenBank/DDBJ databases">
        <authorList>
            <person name="Xu S."/>
            <person name="Li A."/>
        </authorList>
    </citation>
    <scope>NUCLEOTIDE SEQUENCE [LARGE SCALE GENOMIC DNA]</scope>
    <source>
        <strain evidence="3 4">119BY6-57</strain>
    </source>
</reference>
<keyword evidence="4" id="KW-1185">Reference proteome</keyword>
<organism evidence="3 4">
    <name type="scientific">Marilutibacter spongiae</name>
    <dbReference type="NCBI Taxonomy" id="2025720"/>
    <lineage>
        <taxon>Bacteria</taxon>
        <taxon>Pseudomonadati</taxon>
        <taxon>Pseudomonadota</taxon>
        <taxon>Gammaproteobacteria</taxon>
        <taxon>Lysobacterales</taxon>
        <taxon>Lysobacteraceae</taxon>
        <taxon>Marilutibacter</taxon>
    </lineage>
</organism>
<dbReference type="Pfam" id="PF13511">
    <property type="entry name" value="DUF4124"/>
    <property type="match status" value="1"/>
</dbReference>
<protein>
    <submittedName>
        <fullName evidence="3">DUF4124 domain-containing protein</fullName>
    </submittedName>
</protein>
<dbReference type="EMBL" id="JACHTF010000001">
    <property type="protein sequence ID" value="MBB1059054.1"/>
    <property type="molecule type" value="Genomic_DNA"/>
</dbReference>
<feature type="region of interest" description="Disordered" evidence="1">
    <location>
        <begin position="44"/>
        <end position="66"/>
    </location>
</feature>